<dbReference type="EMBL" id="CM046397">
    <property type="protein sequence ID" value="KAI8536856.1"/>
    <property type="molecule type" value="Genomic_DNA"/>
</dbReference>
<name>A0ACC0M8G8_RHOML</name>
<gene>
    <name evidence="1" type="ORF">RHMOL_Rhmol10G0288600</name>
</gene>
<dbReference type="Proteomes" id="UP001062846">
    <property type="component" value="Chromosome 10"/>
</dbReference>
<protein>
    <submittedName>
        <fullName evidence="1">Uncharacterized protein</fullName>
    </submittedName>
</protein>
<accession>A0ACC0M8G8</accession>
<evidence type="ECO:0000313" key="2">
    <source>
        <dbReference type="Proteomes" id="UP001062846"/>
    </source>
</evidence>
<sequence>MLLFTVGSKDRARYKDLANWSCAIGYGLGSGSPLSPSFNFGLELAKSSQFIASFYQHVVVQRRKTKWLELPTTGDFGFELQTRVDDVITSTANPDSTFQVAASWQANKNFLLKGKVGPLSSSVALAFKSWWKPSFTFNISATRDRAIGKTALGFGIRVDNVREARLMGPSRIS</sequence>
<keyword evidence="2" id="KW-1185">Reference proteome</keyword>
<reference evidence="1" key="1">
    <citation type="submission" date="2022-02" db="EMBL/GenBank/DDBJ databases">
        <title>Plant Genome Project.</title>
        <authorList>
            <person name="Zhang R.-G."/>
        </authorList>
    </citation>
    <scope>NUCLEOTIDE SEQUENCE</scope>
    <source>
        <strain evidence="1">AT1</strain>
    </source>
</reference>
<evidence type="ECO:0000313" key="1">
    <source>
        <dbReference type="EMBL" id="KAI8536856.1"/>
    </source>
</evidence>
<organism evidence="1 2">
    <name type="scientific">Rhododendron molle</name>
    <name type="common">Chinese azalea</name>
    <name type="synonym">Azalea mollis</name>
    <dbReference type="NCBI Taxonomy" id="49168"/>
    <lineage>
        <taxon>Eukaryota</taxon>
        <taxon>Viridiplantae</taxon>
        <taxon>Streptophyta</taxon>
        <taxon>Embryophyta</taxon>
        <taxon>Tracheophyta</taxon>
        <taxon>Spermatophyta</taxon>
        <taxon>Magnoliopsida</taxon>
        <taxon>eudicotyledons</taxon>
        <taxon>Gunneridae</taxon>
        <taxon>Pentapetalae</taxon>
        <taxon>asterids</taxon>
        <taxon>Ericales</taxon>
        <taxon>Ericaceae</taxon>
        <taxon>Ericoideae</taxon>
        <taxon>Rhodoreae</taxon>
        <taxon>Rhododendron</taxon>
    </lineage>
</organism>
<comment type="caution">
    <text evidence="1">The sequence shown here is derived from an EMBL/GenBank/DDBJ whole genome shotgun (WGS) entry which is preliminary data.</text>
</comment>
<proteinExistence type="predicted"/>